<gene>
    <name evidence="1" type="ORF">WA026_012344</name>
</gene>
<evidence type="ECO:0000313" key="2">
    <source>
        <dbReference type="Proteomes" id="UP001431783"/>
    </source>
</evidence>
<evidence type="ECO:0000313" key="1">
    <source>
        <dbReference type="EMBL" id="KAK9885586.1"/>
    </source>
</evidence>
<keyword evidence="2" id="KW-1185">Reference proteome</keyword>
<dbReference type="EMBL" id="JARQZJ010000096">
    <property type="protein sequence ID" value="KAK9885586.1"/>
    <property type="molecule type" value="Genomic_DNA"/>
</dbReference>
<protein>
    <submittedName>
        <fullName evidence="1">Uncharacterized protein</fullName>
    </submittedName>
</protein>
<organism evidence="1 2">
    <name type="scientific">Henosepilachna vigintioctopunctata</name>
    <dbReference type="NCBI Taxonomy" id="420089"/>
    <lineage>
        <taxon>Eukaryota</taxon>
        <taxon>Metazoa</taxon>
        <taxon>Ecdysozoa</taxon>
        <taxon>Arthropoda</taxon>
        <taxon>Hexapoda</taxon>
        <taxon>Insecta</taxon>
        <taxon>Pterygota</taxon>
        <taxon>Neoptera</taxon>
        <taxon>Endopterygota</taxon>
        <taxon>Coleoptera</taxon>
        <taxon>Polyphaga</taxon>
        <taxon>Cucujiformia</taxon>
        <taxon>Coccinelloidea</taxon>
        <taxon>Coccinellidae</taxon>
        <taxon>Epilachninae</taxon>
        <taxon>Epilachnini</taxon>
        <taxon>Henosepilachna</taxon>
    </lineage>
</organism>
<dbReference type="AlphaFoldDB" id="A0AAW1V0E0"/>
<dbReference type="Proteomes" id="UP001431783">
    <property type="component" value="Unassembled WGS sequence"/>
</dbReference>
<reference evidence="1 2" key="1">
    <citation type="submission" date="2023-03" db="EMBL/GenBank/DDBJ databases">
        <title>Genome insight into feeding habits of ladybird beetles.</title>
        <authorList>
            <person name="Li H.-S."/>
            <person name="Huang Y.-H."/>
            <person name="Pang H."/>
        </authorList>
    </citation>
    <scope>NUCLEOTIDE SEQUENCE [LARGE SCALE GENOMIC DNA]</scope>
    <source>
        <strain evidence="1">SYSU_2023b</strain>
        <tissue evidence="1">Whole body</tissue>
    </source>
</reference>
<comment type="caution">
    <text evidence="1">The sequence shown here is derived from an EMBL/GenBank/DDBJ whole genome shotgun (WGS) entry which is preliminary data.</text>
</comment>
<accession>A0AAW1V0E0</accession>
<sequence>MTWKMNAFLTIYVIFTKFYVNYGYVSSVDIVDLSSAVEDIQGILRYLSWESDHDSVYRTDFVSAEENKNFSIHYRQSAEMCEKYSDGEVSIEEVIAFLFKNDHECHLGNLEPYLTEEDRNFLMSSVQEDILLTDQQWNEIDSIC</sequence>
<name>A0AAW1V0E0_9CUCU</name>
<proteinExistence type="predicted"/>